<evidence type="ECO:0000259" key="4">
    <source>
        <dbReference type="Pfam" id="PF09375"/>
    </source>
</evidence>
<dbReference type="AlphaFoldDB" id="A0A1K2HGU3"/>
<dbReference type="GO" id="GO:0030313">
    <property type="term" value="C:cell envelope"/>
    <property type="evidence" value="ECO:0007669"/>
    <property type="project" value="UniProtKB-SubCell"/>
</dbReference>
<keyword evidence="6" id="KW-1185">Reference proteome</keyword>
<dbReference type="PROSITE" id="PS51257">
    <property type="entry name" value="PROKAR_LIPOPROTEIN"/>
    <property type="match status" value="1"/>
</dbReference>
<dbReference type="InterPro" id="IPR034984">
    <property type="entry name" value="Imelysin-like_IPPA"/>
</dbReference>
<gene>
    <name evidence="5" type="ORF">SAMN02745887_01704</name>
</gene>
<dbReference type="RefSeq" id="WP_072428229.1">
    <property type="nucleotide sequence ID" value="NZ_FPKR01000006.1"/>
</dbReference>
<protein>
    <recommendedName>
        <fullName evidence="4">Imelysin-like domain-containing protein</fullName>
    </recommendedName>
</protein>
<reference evidence="5 6" key="1">
    <citation type="submission" date="2016-11" db="EMBL/GenBank/DDBJ databases">
        <authorList>
            <person name="Jaros S."/>
            <person name="Januszkiewicz K."/>
            <person name="Wedrychowicz H."/>
        </authorList>
    </citation>
    <scope>NUCLEOTIDE SEQUENCE [LARGE SCALE GENOMIC DNA]</scope>
    <source>
        <strain evidence="5 6">DSM 18899</strain>
    </source>
</reference>
<proteinExistence type="predicted"/>
<dbReference type="OrthoDB" id="8591749at2"/>
<evidence type="ECO:0000313" key="5">
    <source>
        <dbReference type="EMBL" id="SFZ75721.1"/>
    </source>
</evidence>
<accession>A0A1K2HGU3</accession>
<feature type="domain" description="Imelysin-like" evidence="4">
    <location>
        <begin position="76"/>
        <end position="344"/>
    </location>
</feature>
<dbReference type="Gene3D" id="1.20.1420.20">
    <property type="entry name" value="M75 peptidase, HXXE motif"/>
    <property type="match status" value="1"/>
</dbReference>
<feature type="signal peptide" evidence="3">
    <location>
        <begin position="1"/>
        <end position="23"/>
    </location>
</feature>
<dbReference type="Proteomes" id="UP000186513">
    <property type="component" value="Unassembled WGS sequence"/>
</dbReference>
<evidence type="ECO:0000256" key="3">
    <source>
        <dbReference type="SAM" id="SignalP"/>
    </source>
</evidence>
<dbReference type="Pfam" id="PF09375">
    <property type="entry name" value="Peptidase_M75"/>
    <property type="match status" value="1"/>
</dbReference>
<dbReference type="STRING" id="1121279.SAMN02745887_01704"/>
<sequence length="385" mass="41305">MKPLYLTLTASLLLGACATPAQQAAQPSPTPAAQAPTTTTASVAAAPAVSTPAAPSAALGLDAAATVANWQAQQLPRIQALADHSAQLQSAVTELCRRLRPEQIEQARQAWKATHAAWRSVEALPMGPVLTRRTAWQIDVWPTRPPKVEEAIRLVEKDAPIADSVGAAAQGLPALEFLLWGEDRAKAQLGRLHFRQRCQYSVALANDVAAESRGLLADWQAYQREQHDHETGRQAFEEGINLIAGSLQNLRDKKVARLGGAKAPKKPARQDFDAWRSHHTKASLAATLGSLESLFLARGQDGSPSFVERLARAEKPLLAQHLQEELVLSRAALAKLPEDVATAASRNPAVLKPLLDSLKRLQGLVELQVADAVGVTIGFKDSDGD</sequence>
<evidence type="ECO:0000256" key="2">
    <source>
        <dbReference type="ARBA" id="ARBA00022729"/>
    </source>
</evidence>
<keyword evidence="2 3" id="KW-0732">Signal</keyword>
<evidence type="ECO:0000256" key="1">
    <source>
        <dbReference type="ARBA" id="ARBA00004196"/>
    </source>
</evidence>
<organism evidence="5 6">
    <name type="scientific">Chitinimonas taiwanensis DSM 18899</name>
    <dbReference type="NCBI Taxonomy" id="1121279"/>
    <lineage>
        <taxon>Bacteria</taxon>
        <taxon>Pseudomonadati</taxon>
        <taxon>Pseudomonadota</taxon>
        <taxon>Betaproteobacteria</taxon>
        <taxon>Neisseriales</taxon>
        <taxon>Chitinibacteraceae</taxon>
        <taxon>Chitinimonas</taxon>
    </lineage>
</organism>
<dbReference type="CDD" id="cd14659">
    <property type="entry name" value="Imelysin-like_IPPA"/>
    <property type="match status" value="1"/>
</dbReference>
<feature type="chain" id="PRO_5012973128" description="Imelysin-like domain-containing protein" evidence="3">
    <location>
        <begin position="24"/>
        <end position="385"/>
    </location>
</feature>
<dbReference type="InterPro" id="IPR038352">
    <property type="entry name" value="Imelysin_sf"/>
</dbReference>
<dbReference type="EMBL" id="FPKR01000006">
    <property type="protein sequence ID" value="SFZ75721.1"/>
    <property type="molecule type" value="Genomic_DNA"/>
</dbReference>
<dbReference type="InterPro" id="IPR018976">
    <property type="entry name" value="Imelysin-like"/>
</dbReference>
<comment type="subcellular location">
    <subcellularLocation>
        <location evidence="1">Cell envelope</location>
    </subcellularLocation>
</comment>
<evidence type="ECO:0000313" key="6">
    <source>
        <dbReference type="Proteomes" id="UP000186513"/>
    </source>
</evidence>
<name>A0A1K2HGU3_9NEIS</name>